<accession>A0A7W8NRR5</accession>
<proteinExistence type="predicted"/>
<dbReference type="Proteomes" id="UP000539473">
    <property type="component" value="Unassembled WGS sequence"/>
</dbReference>
<dbReference type="RefSeq" id="WP_184112480.1">
    <property type="nucleotide sequence ID" value="NZ_BNAJ01000006.1"/>
</dbReference>
<sequence length="155" mass="16341">MPELRSIRFLLPEDAALALPALRELRPASPATVSAAALQAHLRAAAPEGYCLTGAFEPGRPEAAAVAGWRVLTTLWQGRVLFVDDLSTVPDACGRGHAGALLAWLDDEARRSGCAALHLDSGTGEDRRAAHRLYHAHGLNISAHHFSKALAAGPA</sequence>
<dbReference type="InterPro" id="IPR016181">
    <property type="entry name" value="Acyl_CoA_acyltransferase"/>
</dbReference>
<reference evidence="5" key="2">
    <citation type="journal article" date="2019" name="Int. J. Syst. Evol. Microbiol.">
        <title>The Global Catalogue of Microorganisms (GCM) 10K type strain sequencing project: providing services to taxonomists for standard genome sequencing and annotation.</title>
        <authorList>
            <consortium name="The Broad Institute Genomics Platform"/>
            <consortium name="The Broad Institute Genome Sequencing Center for Infectious Disease"/>
            <person name="Wu L."/>
            <person name="Ma J."/>
        </authorList>
    </citation>
    <scope>NUCLEOTIDE SEQUENCE [LARGE SCALE GENOMIC DNA]</scope>
    <source>
        <strain evidence="5">CGMCC 1.18437</strain>
    </source>
</reference>
<dbReference type="AlphaFoldDB" id="A0A7W8NRR5"/>
<comment type="caution">
    <text evidence="3">The sequence shown here is derived from an EMBL/GenBank/DDBJ whole genome shotgun (WGS) entry which is preliminary data.</text>
</comment>
<dbReference type="Gene3D" id="3.40.630.30">
    <property type="match status" value="1"/>
</dbReference>
<reference evidence="2" key="4">
    <citation type="submission" date="2024-05" db="EMBL/GenBank/DDBJ databases">
        <authorList>
            <person name="Sun Q."/>
            <person name="Zhou Y."/>
        </authorList>
    </citation>
    <scope>NUCLEOTIDE SEQUENCE</scope>
    <source>
        <strain evidence="2">CGMCC 1.18437</strain>
    </source>
</reference>
<dbReference type="EMBL" id="BNAJ01000006">
    <property type="protein sequence ID" value="GHF48398.1"/>
    <property type="molecule type" value="Genomic_DNA"/>
</dbReference>
<evidence type="ECO:0000313" key="3">
    <source>
        <dbReference type="EMBL" id="MBB5377178.1"/>
    </source>
</evidence>
<organism evidence="3 4">
    <name type="scientific">Deinococcus metalli</name>
    <dbReference type="NCBI Taxonomy" id="1141878"/>
    <lineage>
        <taxon>Bacteria</taxon>
        <taxon>Thermotogati</taxon>
        <taxon>Deinococcota</taxon>
        <taxon>Deinococci</taxon>
        <taxon>Deinococcales</taxon>
        <taxon>Deinococcaceae</taxon>
        <taxon>Deinococcus</taxon>
    </lineage>
</organism>
<evidence type="ECO:0000313" key="5">
    <source>
        <dbReference type="Proteomes" id="UP000619376"/>
    </source>
</evidence>
<dbReference type="SUPFAM" id="SSF55729">
    <property type="entry name" value="Acyl-CoA N-acyltransferases (Nat)"/>
    <property type="match status" value="1"/>
</dbReference>
<name>A0A7W8NRR5_9DEIO</name>
<dbReference type="InterPro" id="IPR000182">
    <property type="entry name" value="GNAT_dom"/>
</dbReference>
<dbReference type="GO" id="GO:0016747">
    <property type="term" value="F:acyltransferase activity, transferring groups other than amino-acyl groups"/>
    <property type="evidence" value="ECO:0007669"/>
    <property type="project" value="InterPro"/>
</dbReference>
<dbReference type="EMBL" id="JACHFK010000006">
    <property type="protein sequence ID" value="MBB5377178.1"/>
    <property type="molecule type" value="Genomic_DNA"/>
</dbReference>
<dbReference type="Proteomes" id="UP000619376">
    <property type="component" value="Unassembled WGS sequence"/>
</dbReference>
<dbReference type="CDD" id="cd04301">
    <property type="entry name" value="NAT_SF"/>
    <property type="match status" value="1"/>
</dbReference>
<protein>
    <submittedName>
        <fullName evidence="3">GNAT superfamily N-acetyltransferase</fullName>
    </submittedName>
</protein>
<feature type="domain" description="N-acetyltransferase" evidence="1">
    <location>
        <begin position="5"/>
        <end position="155"/>
    </location>
</feature>
<dbReference type="PROSITE" id="PS51186">
    <property type="entry name" value="GNAT"/>
    <property type="match status" value="1"/>
</dbReference>
<keyword evidence="3" id="KW-0808">Transferase</keyword>
<evidence type="ECO:0000313" key="4">
    <source>
        <dbReference type="Proteomes" id="UP000539473"/>
    </source>
</evidence>
<keyword evidence="5" id="KW-1185">Reference proteome</keyword>
<gene>
    <name evidence="2" type="ORF">GCM10017781_25970</name>
    <name evidence="3" type="ORF">HNQ07_002651</name>
</gene>
<reference evidence="3 4" key="3">
    <citation type="submission" date="2020-08" db="EMBL/GenBank/DDBJ databases">
        <title>Genomic Encyclopedia of Type Strains, Phase IV (KMG-IV): sequencing the most valuable type-strain genomes for metagenomic binning, comparative biology and taxonomic classification.</title>
        <authorList>
            <person name="Goeker M."/>
        </authorList>
    </citation>
    <scope>NUCLEOTIDE SEQUENCE [LARGE SCALE GENOMIC DNA]</scope>
    <source>
        <strain evidence="3 4">DSM 27521</strain>
    </source>
</reference>
<dbReference type="Pfam" id="PF00583">
    <property type="entry name" value="Acetyltransf_1"/>
    <property type="match status" value="1"/>
</dbReference>
<evidence type="ECO:0000313" key="2">
    <source>
        <dbReference type="EMBL" id="GHF48398.1"/>
    </source>
</evidence>
<evidence type="ECO:0000259" key="1">
    <source>
        <dbReference type="PROSITE" id="PS51186"/>
    </source>
</evidence>
<reference evidence="2" key="1">
    <citation type="journal article" date="2014" name="Int. J. Syst. Evol. Microbiol.">
        <title>Complete genome of a new Firmicutes species belonging to the dominant human colonic microbiota ('Ruminococcus bicirculans') reveals two chromosomes and a selective capacity to utilize plant glucans.</title>
        <authorList>
            <consortium name="NISC Comparative Sequencing Program"/>
            <person name="Wegmann U."/>
            <person name="Louis P."/>
            <person name="Goesmann A."/>
            <person name="Henrissat B."/>
            <person name="Duncan S.H."/>
            <person name="Flint H.J."/>
        </authorList>
    </citation>
    <scope>NUCLEOTIDE SEQUENCE</scope>
    <source>
        <strain evidence="2">CGMCC 1.18437</strain>
    </source>
</reference>